<reference evidence="2" key="1">
    <citation type="submission" date="2019-08" db="EMBL/GenBank/DDBJ databases">
        <authorList>
            <person name="Kucharzyk K."/>
            <person name="Murdoch R.W."/>
            <person name="Higgins S."/>
            <person name="Loffler F."/>
        </authorList>
    </citation>
    <scope>NUCLEOTIDE SEQUENCE</scope>
</reference>
<gene>
    <name evidence="2" type="ORF">SDC9_41985</name>
</gene>
<protein>
    <submittedName>
        <fullName evidence="2">Uncharacterized protein</fullName>
    </submittedName>
</protein>
<dbReference type="AlphaFoldDB" id="A0A644VZS7"/>
<organism evidence="2">
    <name type="scientific">bioreactor metagenome</name>
    <dbReference type="NCBI Taxonomy" id="1076179"/>
    <lineage>
        <taxon>unclassified sequences</taxon>
        <taxon>metagenomes</taxon>
        <taxon>ecological metagenomes</taxon>
    </lineage>
</organism>
<name>A0A644VZS7_9ZZZZ</name>
<comment type="caution">
    <text evidence="2">The sequence shown here is derived from an EMBL/GenBank/DDBJ whole genome shotgun (WGS) entry which is preliminary data.</text>
</comment>
<evidence type="ECO:0000313" key="2">
    <source>
        <dbReference type="EMBL" id="MPL95813.1"/>
    </source>
</evidence>
<proteinExistence type="predicted"/>
<accession>A0A644VZS7</accession>
<evidence type="ECO:0000256" key="1">
    <source>
        <dbReference type="SAM" id="MobiDB-lite"/>
    </source>
</evidence>
<feature type="region of interest" description="Disordered" evidence="1">
    <location>
        <begin position="1"/>
        <end position="45"/>
    </location>
</feature>
<dbReference type="EMBL" id="VSSQ01000483">
    <property type="protein sequence ID" value="MPL95813.1"/>
    <property type="molecule type" value="Genomic_DNA"/>
</dbReference>
<sequence>MAEGRRGATPLASAGSAERRGVHQPALGPLRVQTTGETDRGRLADGGGEDLAIVAAGLDRLHGPVLLETSHRPEIAVDAEDAVDLRVLGALGELVDIGRGDAVFLRRDQREEGPAHDVAPLVVAMAHGRPERFLRDDFRQDDVVFRIGIGGAGGGQARGVGGIGVAGAGQILLFAFGVRINRDRLIGHVVRLEIVGEVHLGGGAGLDADRGAVELLGGGDAAVLAHHEALAVVVVHAGEIHLQIGIAREGPGAVAGKQVDLARGQRGEAGLAGGRHVFDLRRVAQDRGRDGLADRDVEARPVAVGIGSGEAHEAGVHAAVQHAAGLDVLERGRRSDARGQTGRHQRAEEYRFLHVYLFLSFRQRTAAKVPLWGLERYLGVAPRARVWSEGSKKVKRS</sequence>